<gene>
    <name evidence="7" type="ORF">RHOBADRAFT_65039</name>
</gene>
<reference evidence="7 8" key="1">
    <citation type="journal article" date="2015" name="Front. Microbiol.">
        <title>Genome sequence of the plant growth promoting endophytic yeast Rhodotorula graminis WP1.</title>
        <authorList>
            <person name="Firrincieli A."/>
            <person name="Otillar R."/>
            <person name="Salamov A."/>
            <person name="Schmutz J."/>
            <person name="Khan Z."/>
            <person name="Redman R.S."/>
            <person name="Fleck N.D."/>
            <person name="Lindquist E."/>
            <person name="Grigoriev I.V."/>
            <person name="Doty S.L."/>
        </authorList>
    </citation>
    <scope>NUCLEOTIDE SEQUENCE [LARGE SCALE GENOMIC DNA]</scope>
    <source>
        <strain evidence="7 8">WP1</strain>
    </source>
</reference>
<dbReference type="InterPro" id="IPR007513">
    <property type="entry name" value="SERF-like_N"/>
</dbReference>
<evidence type="ECO:0000259" key="6">
    <source>
        <dbReference type="Pfam" id="PF04419"/>
    </source>
</evidence>
<accession>A0A194S4R4</accession>
<feature type="region of interest" description="Disordered" evidence="5">
    <location>
        <begin position="1"/>
        <end position="28"/>
    </location>
</feature>
<evidence type="ECO:0000256" key="1">
    <source>
        <dbReference type="ARBA" id="ARBA00004123"/>
    </source>
</evidence>
<dbReference type="PANTHER" id="PTHR21213">
    <property type="entry name" value="GEO09665P1-RELATED"/>
    <property type="match status" value="1"/>
</dbReference>
<dbReference type="Proteomes" id="UP000053890">
    <property type="component" value="Unassembled WGS sequence"/>
</dbReference>
<sequence>MARGLQKEQAQAKSREKMAKAAGGKSQLSTRAAGLKISCPACKAPMSDYKNFKDHFEAKHPKLPLPAEGSVLPA</sequence>
<dbReference type="Pfam" id="PF04419">
    <property type="entry name" value="SERF-like_N"/>
    <property type="match status" value="1"/>
</dbReference>
<evidence type="ECO:0000313" key="8">
    <source>
        <dbReference type="Proteomes" id="UP000053890"/>
    </source>
</evidence>
<feature type="domain" description="Small EDRK-rich factor-like N-terminal" evidence="6">
    <location>
        <begin position="1"/>
        <end position="30"/>
    </location>
</feature>
<dbReference type="OMA" id="CDQKGAA"/>
<dbReference type="GO" id="GO:0005737">
    <property type="term" value="C:cytoplasm"/>
    <property type="evidence" value="ECO:0007669"/>
    <property type="project" value="UniProtKB-SubCell"/>
</dbReference>
<evidence type="ECO:0000256" key="3">
    <source>
        <dbReference type="ARBA" id="ARBA00022490"/>
    </source>
</evidence>
<dbReference type="InterPro" id="IPR045230">
    <property type="entry name" value="MBS1/2-like"/>
</dbReference>
<keyword evidence="3" id="KW-0963">Cytoplasm</keyword>
<dbReference type="InterPro" id="IPR026939">
    <property type="entry name" value="ZNF706/At2g23090_sf"/>
</dbReference>
<dbReference type="RefSeq" id="XP_018271626.1">
    <property type="nucleotide sequence ID" value="XM_018418636.1"/>
</dbReference>
<dbReference type="PANTHER" id="PTHR21213:SF0">
    <property type="entry name" value="ZINC FINGER PROTEIN 706"/>
    <property type="match status" value="1"/>
</dbReference>
<evidence type="ECO:0000256" key="4">
    <source>
        <dbReference type="ARBA" id="ARBA00023242"/>
    </source>
</evidence>
<keyword evidence="4" id="KW-0539">Nucleus</keyword>
<evidence type="ECO:0000256" key="2">
    <source>
        <dbReference type="ARBA" id="ARBA00004496"/>
    </source>
</evidence>
<dbReference type="OrthoDB" id="73348at2759"/>
<keyword evidence="8" id="KW-1185">Reference proteome</keyword>
<organism evidence="7 8">
    <name type="scientific">Rhodotorula graminis (strain WP1)</name>
    <dbReference type="NCBI Taxonomy" id="578459"/>
    <lineage>
        <taxon>Eukaryota</taxon>
        <taxon>Fungi</taxon>
        <taxon>Dikarya</taxon>
        <taxon>Basidiomycota</taxon>
        <taxon>Pucciniomycotina</taxon>
        <taxon>Microbotryomycetes</taxon>
        <taxon>Sporidiobolales</taxon>
        <taxon>Sporidiobolaceae</taxon>
        <taxon>Rhodotorula</taxon>
    </lineage>
</organism>
<evidence type="ECO:0000256" key="5">
    <source>
        <dbReference type="SAM" id="MobiDB-lite"/>
    </source>
</evidence>
<dbReference type="SUPFAM" id="SSF118359">
    <property type="entry name" value="Expressed protein At2g23090/F21P24.15"/>
    <property type="match status" value="1"/>
</dbReference>
<dbReference type="EMBL" id="KQ474078">
    <property type="protein sequence ID" value="KPV75577.1"/>
    <property type="molecule type" value="Genomic_DNA"/>
</dbReference>
<comment type="subcellular location">
    <subcellularLocation>
        <location evidence="2">Cytoplasm</location>
    </subcellularLocation>
    <subcellularLocation>
        <location evidence="1">Nucleus</location>
    </subcellularLocation>
</comment>
<dbReference type="AlphaFoldDB" id="A0A194S4R4"/>
<dbReference type="Gene3D" id="4.10.1050.10">
    <property type="entry name" value="At2g23090-like"/>
    <property type="match status" value="1"/>
</dbReference>
<evidence type="ECO:0000313" key="7">
    <source>
        <dbReference type="EMBL" id="KPV75577.1"/>
    </source>
</evidence>
<proteinExistence type="predicted"/>
<protein>
    <recommendedName>
        <fullName evidence="6">Small EDRK-rich factor-like N-terminal domain-containing protein</fullName>
    </recommendedName>
</protein>
<dbReference type="GeneID" id="28979083"/>
<dbReference type="GO" id="GO:0005634">
    <property type="term" value="C:nucleus"/>
    <property type="evidence" value="ECO:0007669"/>
    <property type="project" value="UniProtKB-SubCell"/>
</dbReference>
<name>A0A194S4R4_RHOGW</name>